<name>A0ABT5F7B8_9BACT</name>
<organism evidence="3 4">
    <name type="scientific">Polyangium mundeleinium</name>
    <dbReference type="NCBI Taxonomy" id="2995306"/>
    <lineage>
        <taxon>Bacteria</taxon>
        <taxon>Pseudomonadati</taxon>
        <taxon>Myxococcota</taxon>
        <taxon>Polyangia</taxon>
        <taxon>Polyangiales</taxon>
        <taxon>Polyangiaceae</taxon>
        <taxon>Polyangium</taxon>
    </lineage>
</organism>
<gene>
    <name evidence="3" type="ORF">POL67_52255</name>
</gene>
<accession>A0ABT5F7B8</accession>
<dbReference type="InterPro" id="IPR010982">
    <property type="entry name" value="Lambda_DNA-bd_dom_sf"/>
</dbReference>
<evidence type="ECO:0000256" key="1">
    <source>
        <dbReference type="SAM" id="MobiDB-lite"/>
    </source>
</evidence>
<dbReference type="Pfam" id="PF13560">
    <property type="entry name" value="HTH_31"/>
    <property type="match status" value="1"/>
</dbReference>
<dbReference type="Gene3D" id="1.10.260.40">
    <property type="entry name" value="lambda repressor-like DNA-binding domains"/>
    <property type="match status" value="1"/>
</dbReference>
<proteinExistence type="predicted"/>
<sequence length="127" mass="14528">MSKTDATPKLGALLRESRQKRGMSLRQFGERLQKEDGSSLSPQYLNDIEHGRRNPPDDCILKQMAEVLGLDVQVLLAMAGREPPEVTEYLVEMPEQGQTIGKLFRKARESGFKDWDSLLLEIERRTR</sequence>
<keyword evidence="4" id="KW-1185">Reference proteome</keyword>
<dbReference type="RefSeq" id="WP_271930613.1">
    <property type="nucleotide sequence ID" value="NZ_JAQNDO010000001.1"/>
</dbReference>
<comment type="caution">
    <text evidence="3">The sequence shown here is derived from an EMBL/GenBank/DDBJ whole genome shotgun (WGS) entry which is preliminary data.</text>
</comment>
<feature type="compositionally biased region" description="Basic and acidic residues" evidence="1">
    <location>
        <begin position="28"/>
        <end position="37"/>
    </location>
</feature>
<protein>
    <submittedName>
        <fullName evidence="3">Helix-turn-helix transcriptional regulator</fullName>
    </submittedName>
</protein>
<evidence type="ECO:0000313" key="4">
    <source>
        <dbReference type="Proteomes" id="UP001221411"/>
    </source>
</evidence>
<dbReference type="InterPro" id="IPR001387">
    <property type="entry name" value="Cro/C1-type_HTH"/>
</dbReference>
<feature type="domain" description="HTH cro/C1-type" evidence="2">
    <location>
        <begin position="14"/>
        <end position="75"/>
    </location>
</feature>
<reference evidence="3 4" key="1">
    <citation type="submission" date="2022-11" db="EMBL/GenBank/DDBJ databases">
        <title>Minimal conservation of predation-associated metabolite biosynthetic gene clusters underscores biosynthetic potential of Myxococcota including descriptions for ten novel species: Archangium lansinium sp. nov., Myxococcus landrumus sp. nov., Nannocystis bai.</title>
        <authorList>
            <person name="Ahearne A."/>
            <person name="Stevens C."/>
            <person name="Dowd S."/>
        </authorList>
    </citation>
    <scope>NUCLEOTIDE SEQUENCE [LARGE SCALE GENOMIC DNA]</scope>
    <source>
        <strain evidence="3 4">RJM3</strain>
    </source>
</reference>
<dbReference type="SUPFAM" id="SSF47413">
    <property type="entry name" value="lambda repressor-like DNA-binding domains"/>
    <property type="match status" value="1"/>
</dbReference>
<evidence type="ECO:0000259" key="2">
    <source>
        <dbReference type="PROSITE" id="PS50943"/>
    </source>
</evidence>
<evidence type="ECO:0000313" key="3">
    <source>
        <dbReference type="EMBL" id="MDC0750006.1"/>
    </source>
</evidence>
<feature type="region of interest" description="Disordered" evidence="1">
    <location>
        <begin position="1"/>
        <end position="51"/>
    </location>
</feature>
<dbReference type="CDD" id="cd00093">
    <property type="entry name" value="HTH_XRE"/>
    <property type="match status" value="1"/>
</dbReference>
<dbReference type="SMART" id="SM00530">
    <property type="entry name" value="HTH_XRE"/>
    <property type="match status" value="1"/>
</dbReference>
<dbReference type="PROSITE" id="PS50943">
    <property type="entry name" value="HTH_CROC1"/>
    <property type="match status" value="1"/>
</dbReference>
<dbReference type="EMBL" id="JAQNDO010000001">
    <property type="protein sequence ID" value="MDC0750006.1"/>
    <property type="molecule type" value="Genomic_DNA"/>
</dbReference>
<dbReference type="Proteomes" id="UP001221411">
    <property type="component" value="Unassembled WGS sequence"/>
</dbReference>